<keyword evidence="5" id="KW-0653">Protein transport</keyword>
<organism evidence="6 7">
    <name type="scientific">Zingiber officinale</name>
    <name type="common">Ginger</name>
    <name type="synonym">Amomum zingiber</name>
    <dbReference type="NCBI Taxonomy" id="94328"/>
    <lineage>
        <taxon>Eukaryota</taxon>
        <taxon>Viridiplantae</taxon>
        <taxon>Streptophyta</taxon>
        <taxon>Embryophyta</taxon>
        <taxon>Tracheophyta</taxon>
        <taxon>Spermatophyta</taxon>
        <taxon>Magnoliopsida</taxon>
        <taxon>Liliopsida</taxon>
        <taxon>Zingiberales</taxon>
        <taxon>Zingiberaceae</taxon>
        <taxon>Zingiber</taxon>
    </lineage>
</organism>
<dbReference type="Pfam" id="PF02985">
    <property type="entry name" value="HEAT"/>
    <property type="match status" value="1"/>
</dbReference>
<sequence length="138" mass="15249">MPSLYKFSPPFSDVSKVIDLANMSTPMLPLRRYYDTYLPFLLEACNDDTADVRQAAVYGVGVCAEFGSSVFRPLVGEALFSLNNVIGHPDALQSDNVMAYDNVVSALGKICQFHRDGLMQRSCICIKTCGKRLIKDIS</sequence>
<proteinExistence type="predicted"/>
<dbReference type="Proteomes" id="UP000734854">
    <property type="component" value="Unassembled WGS sequence"/>
</dbReference>
<dbReference type="AlphaFoldDB" id="A0A8J5LQ13"/>
<evidence type="ECO:0000313" key="6">
    <source>
        <dbReference type="EMBL" id="KAG6520920.1"/>
    </source>
</evidence>
<dbReference type="InterPro" id="IPR000357">
    <property type="entry name" value="HEAT"/>
</dbReference>
<dbReference type="GO" id="GO:0005737">
    <property type="term" value="C:cytoplasm"/>
    <property type="evidence" value="ECO:0007669"/>
    <property type="project" value="UniProtKB-SubCell"/>
</dbReference>
<keyword evidence="2" id="KW-0813">Transport</keyword>
<comment type="caution">
    <text evidence="6">The sequence shown here is derived from an EMBL/GenBank/DDBJ whole genome shotgun (WGS) entry which is preliminary data.</text>
</comment>
<evidence type="ECO:0000256" key="4">
    <source>
        <dbReference type="ARBA" id="ARBA00022737"/>
    </source>
</evidence>
<evidence type="ECO:0000256" key="5">
    <source>
        <dbReference type="ARBA" id="ARBA00022927"/>
    </source>
</evidence>
<dbReference type="GO" id="GO:0006606">
    <property type="term" value="P:protein import into nucleus"/>
    <property type="evidence" value="ECO:0007669"/>
    <property type="project" value="InterPro"/>
</dbReference>
<dbReference type="InterPro" id="IPR040122">
    <property type="entry name" value="Importin_beta"/>
</dbReference>
<evidence type="ECO:0000256" key="1">
    <source>
        <dbReference type="ARBA" id="ARBA00004496"/>
    </source>
</evidence>
<dbReference type="SUPFAM" id="SSF48371">
    <property type="entry name" value="ARM repeat"/>
    <property type="match status" value="1"/>
</dbReference>
<evidence type="ECO:0000313" key="7">
    <source>
        <dbReference type="Proteomes" id="UP000734854"/>
    </source>
</evidence>
<name>A0A8J5LQ13_ZINOF</name>
<keyword evidence="4" id="KW-0677">Repeat</keyword>
<dbReference type="EMBL" id="JACMSC010000005">
    <property type="protein sequence ID" value="KAG6520920.1"/>
    <property type="molecule type" value="Genomic_DNA"/>
</dbReference>
<keyword evidence="7" id="KW-1185">Reference proteome</keyword>
<dbReference type="InterPro" id="IPR016024">
    <property type="entry name" value="ARM-type_fold"/>
</dbReference>
<accession>A0A8J5LQ13</accession>
<keyword evidence="3" id="KW-0963">Cytoplasm</keyword>
<evidence type="ECO:0000256" key="3">
    <source>
        <dbReference type="ARBA" id="ARBA00022490"/>
    </source>
</evidence>
<dbReference type="PANTHER" id="PTHR10527">
    <property type="entry name" value="IMPORTIN BETA"/>
    <property type="match status" value="1"/>
</dbReference>
<gene>
    <name evidence="6" type="ORF">ZIOFF_017984</name>
</gene>
<reference evidence="6 7" key="1">
    <citation type="submission" date="2020-08" db="EMBL/GenBank/DDBJ databases">
        <title>Plant Genome Project.</title>
        <authorList>
            <person name="Zhang R.-G."/>
        </authorList>
    </citation>
    <scope>NUCLEOTIDE SEQUENCE [LARGE SCALE GENOMIC DNA]</scope>
    <source>
        <tissue evidence="6">Rhizome</tissue>
    </source>
</reference>
<comment type="subcellular location">
    <subcellularLocation>
        <location evidence="1">Cytoplasm</location>
    </subcellularLocation>
</comment>
<dbReference type="GO" id="GO:0005634">
    <property type="term" value="C:nucleus"/>
    <property type="evidence" value="ECO:0007669"/>
    <property type="project" value="UniProtKB-SubCell"/>
</dbReference>
<evidence type="ECO:0000256" key="2">
    <source>
        <dbReference type="ARBA" id="ARBA00022448"/>
    </source>
</evidence>
<protein>
    <submittedName>
        <fullName evidence="6">Uncharacterized protein</fullName>
    </submittedName>
</protein>
<dbReference type="Gene3D" id="1.25.10.10">
    <property type="entry name" value="Leucine-rich Repeat Variant"/>
    <property type="match status" value="1"/>
</dbReference>
<dbReference type="InterPro" id="IPR011989">
    <property type="entry name" value="ARM-like"/>
</dbReference>